<dbReference type="PANTHER" id="PTHR43214">
    <property type="entry name" value="TWO-COMPONENT RESPONSE REGULATOR"/>
    <property type="match status" value="1"/>
</dbReference>
<dbReference type="Pfam" id="PF00196">
    <property type="entry name" value="GerE"/>
    <property type="match status" value="1"/>
</dbReference>
<dbReference type="EMBL" id="CAEZTD010000018">
    <property type="protein sequence ID" value="CAB4556131.1"/>
    <property type="molecule type" value="Genomic_DNA"/>
</dbReference>
<dbReference type="GO" id="GO:0003677">
    <property type="term" value="F:DNA binding"/>
    <property type="evidence" value="ECO:0007669"/>
    <property type="project" value="UniProtKB-KW"/>
</dbReference>
<protein>
    <submittedName>
        <fullName evidence="5">Unannotated protein</fullName>
    </submittedName>
</protein>
<evidence type="ECO:0000256" key="2">
    <source>
        <dbReference type="ARBA" id="ARBA00023125"/>
    </source>
</evidence>
<proteinExistence type="predicted"/>
<dbReference type="PANTHER" id="PTHR43214:SF43">
    <property type="entry name" value="TWO-COMPONENT RESPONSE REGULATOR"/>
    <property type="match status" value="1"/>
</dbReference>
<dbReference type="SUPFAM" id="SSF46894">
    <property type="entry name" value="C-terminal effector domain of the bipartite response regulators"/>
    <property type="match status" value="1"/>
</dbReference>
<keyword evidence="2" id="KW-0238">DNA-binding</keyword>
<name>A0A6J6CX04_9ZZZZ</name>
<dbReference type="InterPro" id="IPR011006">
    <property type="entry name" value="CheY-like_superfamily"/>
</dbReference>
<dbReference type="InterPro" id="IPR016032">
    <property type="entry name" value="Sig_transdc_resp-reg_C-effctor"/>
</dbReference>
<reference evidence="5" key="1">
    <citation type="submission" date="2020-05" db="EMBL/GenBank/DDBJ databases">
        <authorList>
            <person name="Chiriac C."/>
            <person name="Salcher M."/>
            <person name="Ghai R."/>
            <person name="Kavagutti S V."/>
        </authorList>
    </citation>
    <scope>NUCLEOTIDE SEQUENCE</scope>
</reference>
<dbReference type="GO" id="GO:0000160">
    <property type="term" value="P:phosphorelay signal transduction system"/>
    <property type="evidence" value="ECO:0007669"/>
    <property type="project" value="InterPro"/>
</dbReference>
<dbReference type="PROSITE" id="PS50043">
    <property type="entry name" value="HTH_LUXR_2"/>
    <property type="match status" value="1"/>
</dbReference>
<sequence length="221" mass="23844">MTETATRPIRLAIVEDNPLFLDLVSSALDSVDGLEVVATAKSATEARAVLADADIDVAVLDIDLPDGNGVGLGVWLSSQFPRPGVLLLSATDMLELFLGLPEETRAGWSYLSKSSTTDFDVLIKTIQATARGRTIVDPSLVDRSRAKPGGRVARLTKRQFEVLRAVARGLSNQAIADEFQFSLKTVVAHLTAIYSALDIPEGSNPRVHAVLEFLKETERDS</sequence>
<dbReference type="CDD" id="cd06170">
    <property type="entry name" value="LuxR_C_like"/>
    <property type="match status" value="1"/>
</dbReference>
<dbReference type="PROSITE" id="PS50110">
    <property type="entry name" value="RESPONSE_REGULATORY"/>
    <property type="match status" value="1"/>
</dbReference>
<feature type="domain" description="HTH luxR-type" evidence="3">
    <location>
        <begin position="148"/>
        <end position="217"/>
    </location>
</feature>
<organism evidence="5">
    <name type="scientific">freshwater metagenome</name>
    <dbReference type="NCBI Taxonomy" id="449393"/>
    <lineage>
        <taxon>unclassified sequences</taxon>
        <taxon>metagenomes</taxon>
        <taxon>ecological metagenomes</taxon>
    </lineage>
</organism>
<evidence type="ECO:0000313" key="5">
    <source>
        <dbReference type="EMBL" id="CAB4556131.1"/>
    </source>
</evidence>
<dbReference type="InterPro" id="IPR058245">
    <property type="entry name" value="NreC/VraR/RcsB-like_REC"/>
</dbReference>
<accession>A0A6J6CX04</accession>
<dbReference type="InterPro" id="IPR001789">
    <property type="entry name" value="Sig_transdc_resp-reg_receiver"/>
</dbReference>
<dbReference type="SMART" id="SM00421">
    <property type="entry name" value="HTH_LUXR"/>
    <property type="match status" value="1"/>
</dbReference>
<dbReference type="SMART" id="SM00448">
    <property type="entry name" value="REC"/>
    <property type="match status" value="1"/>
</dbReference>
<dbReference type="GO" id="GO:0006355">
    <property type="term" value="P:regulation of DNA-templated transcription"/>
    <property type="evidence" value="ECO:0007669"/>
    <property type="project" value="InterPro"/>
</dbReference>
<evidence type="ECO:0000259" key="4">
    <source>
        <dbReference type="PROSITE" id="PS50110"/>
    </source>
</evidence>
<dbReference type="InterPro" id="IPR000792">
    <property type="entry name" value="Tscrpt_reg_LuxR_C"/>
</dbReference>
<dbReference type="AlphaFoldDB" id="A0A6J6CX04"/>
<keyword evidence="1" id="KW-0597">Phosphoprotein</keyword>
<dbReference type="SUPFAM" id="SSF52172">
    <property type="entry name" value="CheY-like"/>
    <property type="match status" value="1"/>
</dbReference>
<feature type="domain" description="Response regulatory" evidence="4">
    <location>
        <begin position="10"/>
        <end position="128"/>
    </location>
</feature>
<dbReference type="PRINTS" id="PR00038">
    <property type="entry name" value="HTHLUXR"/>
</dbReference>
<dbReference type="CDD" id="cd17535">
    <property type="entry name" value="REC_NarL-like"/>
    <property type="match status" value="1"/>
</dbReference>
<evidence type="ECO:0000259" key="3">
    <source>
        <dbReference type="PROSITE" id="PS50043"/>
    </source>
</evidence>
<dbReference type="Pfam" id="PF00072">
    <property type="entry name" value="Response_reg"/>
    <property type="match status" value="1"/>
</dbReference>
<gene>
    <name evidence="5" type="ORF">UFOPK1591_00383</name>
</gene>
<dbReference type="InterPro" id="IPR039420">
    <property type="entry name" value="WalR-like"/>
</dbReference>
<evidence type="ECO:0000256" key="1">
    <source>
        <dbReference type="ARBA" id="ARBA00022553"/>
    </source>
</evidence>
<dbReference type="Gene3D" id="3.40.50.2300">
    <property type="match status" value="1"/>
</dbReference>